<dbReference type="SMART" id="SM00641">
    <property type="entry name" value="Glyco_25"/>
    <property type="match status" value="1"/>
</dbReference>
<keyword evidence="2" id="KW-0378">Hydrolase</keyword>
<evidence type="ECO:0000256" key="3">
    <source>
        <dbReference type="ARBA" id="ARBA00023295"/>
    </source>
</evidence>
<dbReference type="GO" id="GO:0009253">
    <property type="term" value="P:peptidoglycan catabolic process"/>
    <property type="evidence" value="ECO:0007669"/>
    <property type="project" value="InterPro"/>
</dbReference>
<keyword evidence="3" id="KW-0326">Glycosidase</keyword>
<reference evidence="5 6" key="1">
    <citation type="journal article" date="2015" name="Genome Announc.">
        <title>Expanding the biotechnology potential of lactobacilli through comparative genomics of 213 strains and associated genera.</title>
        <authorList>
            <person name="Sun Z."/>
            <person name="Harris H.M."/>
            <person name="McCann A."/>
            <person name="Guo C."/>
            <person name="Argimon S."/>
            <person name="Zhang W."/>
            <person name="Yang X."/>
            <person name="Jeffery I.B."/>
            <person name="Cooney J.C."/>
            <person name="Kagawa T.F."/>
            <person name="Liu W."/>
            <person name="Song Y."/>
            <person name="Salvetti E."/>
            <person name="Wrobel A."/>
            <person name="Rasinkangas P."/>
            <person name="Parkhill J."/>
            <person name="Rea M.C."/>
            <person name="O'Sullivan O."/>
            <person name="Ritari J."/>
            <person name="Douillard F.P."/>
            <person name="Paul Ross R."/>
            <person name="Yang R."/>
            <person name="Briner A.E."/>
            <person name="Felis G.E."/>
            <person name="de Vos W.M."/>
            <person name="Barrangou R."/>
            <person name="Klaenhammer T.R."/>
            <person name="Caufield P.W."/>
            <person name="Cui Y."/>
            <person name="Zhang H."/>
            <person name="O'Toole P.W."/>
        </authorList>
    </citation>
    <scope>NUCLEOTIDE SEQUENCE [LARGE SCALE GENOMIC DNA]</scope>
    <source>
        <strain evidence="5 6">DSM 19910</strain>
    </source>
</reference>
<dbReference type="PATRIC" id="fig|1423731.3.peg.133"/>
<dbReference type="GO" id="GO:0003796">
    <property type="term" value="F:lysozyme activity"/>
    <property type="evidence" value="ECO:0007669"/>
    <property type="project" value="InterPro"/>
</dbReference>
<dbReference type="InterPro" id="IPR017853">
    <property type="entry name" value="GH"/>
</dbReference>
<gene>
    <name evidence="5" type="ORF">FC81_GL000129</name>
</gene>
<dbReference type="InterPro" id="IPR018077">
    <property type="entry name" value="Glyco_hydro_fam25_subgr"/>
</dbReference>
<dbReference type="STRING" id="1423731.FC81_GL000129"/>
<dbReference type="SUPFAM" id="SSF51445">
    <property type="entry name" value="(Trans)glycosidases"/>
    <property type="match status" value="1"/>
</dbReference>
<evidence type="ECO:0000259" key="4">
    <source>
        <dbReference type="SMART" id="SM00287"/>
    </source>
</evidence>
<dbReference type="PANTHER" id="PTHR34135">
    <property type="entry name" value="LYSOZYME"/>
    <property type="match status" value="1"/>
</dbReference>
<sequence>MADIASYQPDTLSFFHVLRTKGVRAVIVKLTEGSANGSAYINPKAANQIKSARQAGLLVHAYHYAKFRGKQDAHNEADWFVQHARKLQIKTNSVLALDMEDEVNANPATLDANAFLQRVKAAGYPHVDIYSMASWFWTNRLNPQQLIAKNLWVANYGVAEPGVKNVGLWQYTSAFVADGVKLDMNYDFNGFYTKPLTAPQVNVLNKDQAVSFIDNLGHKWFFQQGCFITQSPIKLRWGAKTTSGIIAILTTGVVINYDAYSFHDGYVWLRQPRANNSFGYLASGEECGGRRISIWGSFKQLQPLS</sequence>
<dbReference type="GO" id="GO:0016052">
    <property type="term" value="P:carbohydrate catabolic process"/>
    <property type="evidence" value="ECO:0007669"/>
    <property type="project" value="TreeGrafter"/>
</dbReference>
<dbReference type="SMART" id="SM00287">
    <property type="entry name" value="SH3b"/>
    <property type="match status" value="1"/>
</dbReference>
<comment type="caution">
    <text evidence="5">The sequence shown here is derived from an EMBL/GenBank/DDBJ whole genome shotgun (WGS) entry which is preliminary data.</text>
</comment>
<dbReference type="GO" id="GO:0016998">
    <property type="term" value="P:cell wall macromolecule catabolic process"/>
    <property type="evidence" value="ECO:0007669"/>
    <property type="project" value="InterPro"/>
</dbReference>
<evidence type="ECO:0000256" key="1">
    <source>
        <dbReference type="ARBA" id="ARBA00010646"/>
    </source>
</evidence>
<dbReference type="InterPro" id="IPR002053">
    <property type="entry name" value="Glyco_hydro_25"/>
</dbReference>
<dbReference type="Gene3D" id="3.20.20.80">
    <property type="entry name" value="Glycosidases"/>
    <property type="match status" value="1"/>
</dbReference>
<name>A0A0R1LX45_9LACO</name>
<accession>A0A0R1LX45</accession>
<dbReference type="PANTHER" id="PTHR34135:SF2">
    <property type="entry name" value="LYSOZYME"/>
    <property type="match status" value="1"/>
</dbReference>
<protein>
    <recommendedName>
        <fullName evidence="4">SH3b domain-containing protein</fullName>
    </recommendedName>
</protein>
<organism evidence="5 6">
    <name type="scientific">Liquorilactobacillus capillatus DSM 19910</name>
    <dbReference type="NCBI Taxonomy" id="1423731"/>
    <lineage>
        <taxon>Bacteria</taxon>
        <taxon>Bacillati</taxon>
        <taxon>Bacillota</taxon>
        <taxon>Bacilli</taxon>
        <taxon>Lactobacillales</taxon>
        <taxon>Lactobacillaceae</taxon>
        <taxon>Liquorilactobacillus</taxon>
    </lineage>
</organism>
<feature type="domain" description="SH3b" evidence="4">
    <location>
        <begin position="223"/>
        <end position="290"/>
    </location>
</feature>
<dbReference type="AlphaFoldDB" id="A0A0R1LX45"/>
<dbReference type="EMBL" id="AZEF01000055">
    <property type="protein sequence ID" value="KRL00231.1"/>
    <property type="molecule type" value="Genomic_DNA"/>
</dbReference>
<dbReference type="Proteomes" id="UP000051621">
    <property type="component" value="Unassembled WGS sequence"/>
</dbReference>
<evidence type="ECO:0000313" key="6">
    <source>
        <dbReference type="Proteomes" id="UP000051621"/>
    </source>
</evidence>
<dbReference type="InterPro" id="IPR003646">
    <property type="entry name" value="SH3-like_bac-type"/>
</dbReference>
<comment type="similarity">
    <text evidence="1">Belongs to the glycosyl hydrolase 25 family.</text>
</comment>
<evidence type="ECO:0000256" key="2">
    <source>
        <dbReference type="ARBA" id="ARBA00022801"/>
    </source>
</evidence>
<proteinExistence type="inferred from homology"/>
<dbReference type="PROSITE" id="PS51904">
    <property type="entry name" value="GLYCOSYL_HYDROL_F25_2"/>
    <property type="match status" value="1"/>
</dbReference>
<keyword evidence="6" id="KW-1185">Reference proteome</keyword>
<dbReference type="Gene3D" id="2.30.30.40">
    <property type="entry name" value="SH3 Domains"/>
    <property type="match status" value="1"/>
</dbReference>
<evidence type="ECO:0000313" key="5">
    <source>
        <dbReference type="EMBL" id="KRL00231.1"/>
    </source>
</evidence>
<dbReference type="Pfam" id="PF01183">
    <property type="entry name" value="Glyco_hydro_25"/>
    <property type="match status" value="1"/>
</dbReference>